<dbReference type="PANTHER" id="PTHR20854:SF4">
    <property type="entry name" value="INOSITOL-1-MONOPHOSPHATASE-RELATED"/>
    <property type="match status" value="1"/>
</dbReference>
<organism evidence="8 9">
    <name type="scientific">Candidatus Bealeia paramacronuclearis</name>
    <dbReference type="NCBI Taxonomy" id="1921001"/>
    <lineage>
        <taxon>Bacteria</taxon>
        <taxon>Pseudomonadati</taxon>
        <taxon>Pseudomonadota</taxon>
        <taxon>Alphaproteobacteria</taxon>
        <taxon>Holosporales</taxon>
        <taxon>Holosporaceae</taxon>
        <taxon>Candidatus Bealeia</taxon>
    </lineage>
</organism>
<dbReference type="PROSITE" id="PS00629">
    <property type="entry name" value="IMP_1"/>
    <property type="match status" value="1"/>
</dbReference>
<dbReference type="PROSITE" id="PS00630">
    <property type="entry name" value="IMP_2"/>
    <property type="match status" value="1"/>
</dbReference>
<dbReference type="Proteomes" id="UP001330434">
    <property type="component" value="Chromosome"/>
</dbReference>
<accession>A0ABZ2C1V5</accession>
<keyword evidence="4 7" id="KW-0479">Metal-binding</keyword>
<comment type="cofactor">
    <cofactor evidence="2 7">
        <name>Mg(2+)</name>
        <dbReference type="ChEBI" id="CHEBI:18420"/>
    </cofactor>
</comment>
<keyword evidence="9" id="KW-1185">Reference proteome</keyword>
<dbReference type="PRINTS" id="PR00377">
    <property type="entry name" value="IMPHPHTASES"/>
</dbReference>
<dbReference type="EMBL" id="CP133270">
    <property type="protein sequence ID" value="WVX66469.1"/>
    <property type="molecule type" value="Genomic_DNA"/>
</dbReference>
<evidence type="ECO:0000313" key="9">
    <source>
        <dbReference type="Proteomes" id="UP001330434"/>
    </source>
</evidence>
<dbReference type="RefSeq" id="WP_331255334.1">
    <property type="nucleotide sequence ID" value="NZ_CP133270.1"/>
</dbReference>
<evidence type="ECO:0000256" key="6">
    <source>
        <dbReference type="ARBA" id="ARBA00022842"/>
    </source>
</evidence>
<dbReference type="InterPro" id="IPR020583">
    <property type="entry name" value="Inositol_monoP_metal-BS"/>
</dbReference>
<dbReference type="Pfam" id="PF00459">
    <property type="entry name" value="Inositol_P"/>
    <property type="match status" value="1"/>
</dbReference>
<dbReference type="Gene3D" id="3.40.190.80">
    <property type="match status" value="1"/>
</dbReference>
<evidence type="ECO:0000256" key="7">
    <source>
        <dbReference type="RuleBase" id="RU364068"/>
    </source>
</evidence>
<evidence type="ECO:0000256" key="4">
    <source>
        <dbReference type="ARBA" id="ARBA00022723"/>
    </source>
</evidence>
<dbReference type="InterPro" id="IPR033942">
    <property type="entry name" value="IMPase"/>
</dbReference>
<comment type="similarity">
    <text evidence="3 7">Belongs to the inositol monophosphatase superfamily.</text>
</comment>
<evidence type="ECO:0000313" key="8">
    <source>
        <dbReference type="EMBL" id="WVX66469.1"/>
    </source>
</evidence>
<evidence type="ECO:0000256" key="5">
    <source>
        <dbReference type="ARBA" id="ARBA00022801"/>
    </source>
</evidence>
<evidence type="ECO:0000256" key="1">
    <source>
        <dbReference type="ARBA" id="ARBA00001033"/>
    </source>
</evidence>
<dbReference type="InterPro" id="IPR022337">
    <property type="entry name" value="Inositol_monophosphatase_SuhB"/>
</dbReference>
<keyword evidence="6 7" id="KW-0460">Magnesium</keyword>
<dbReference type="CDD" id="cd01639">
    <property type="entry name" value="IMPase"/>
    <property type="match status" value="1"/>
</dbReference>
<keyword evidence="5 7" id="KW-0378">Hydrolase</keyword>
<dbReference type="PRINTS" id="PR01959">
    <property type="entry name" value="SBIMPHPHTASE"/>
</dbReference>
<evidence type="ECO:0000256" key="3">
    <source>
        <dbReference type="ARBA" id="ARBA00009759"/>
    </source>
</evidence>
<comment type="catalytic activity">
    <reaction evidence="1 7">
        <text>a myo-inositol phosphate + H2O = myo-inositol + phosphate</text>
        <dbReference type="Rhea" id="RHEA:24056"/>
        <dbReference type="ChEBI" id="CHEBI:15377"/>
        <dbReference type="ChEBI" id="CHEBI:17268"/>
        <dbReference type="ChEBI" id="CHEBI:43474"/>
        <dbReference type="ChEBI" id="CHEBI:84139"/>
        <dbReference type="EC" id="3.1.3.25"/>
    </reaction>
</comment>
<dbReference type="PANTHER" id="PTHR20854">
    <property type="entry name" value="INOSITOL MONOPHOSPHATASE"/>
    <property type="match status" value="1"/>
</dbReference>
<dbReference type="SUPFAM" id="SSF56655">
    <property type="entry name" value="Carbohydrate phosphatase"/>
    <property type="match status" value="1"/>
</dbReference>
<sequence>MRETTRNVRALTKSPLLNVMINAAFKAARGLVRDFGEVEHLQVSRKGPGDFVSVADKKSEKILFEELKKARPDFCFLMEESGRIENKDKDHTWIIDPLDGTSNFLHGIPHFSISIGLQKGNEIIAGVIYDPIKNEMFYAERGGGAFLNDRRIRVSARTHLADSLLATGIPFASTAEKDQKTFTQSLQALMPKVAGIRRMGSAALDLAYVASGRYEAYWEGSISSWDVAAGIIIVKEAGGFVRDLKGGTDVLGDSSILATNEGLQVELEKTLKAIYAK</sequence>
<gene>
    <name evidence="8" type="ORF">Bealeia1_00647</name>
</gene>
<dbReference type="Gene3D" id="3.30.540.10">
    <property type="entry name" value="Fructose-1,6-Bisphosphatase, subunit A, domain 1"/>
    <property type="match status" value="1"/>
</dbReference>
<protein>
    <recommendedName>
        <fullName evidence="7">Inositol-1-monophosphatase</fullName>
        <ecNumber evidence="7">3.1.3.25</ecNumber>
    </recommendedName>
</protein>
<proteinExistence type="inferred from homology"/>
<evidence type="ECO:0000256" key="2">
    <source>
        <dbReference type="ARBA" id="ARBA00001946"/>
    </source>
</evidence>
<dbReference type="EC" id="3.1.3.25" evidence="7"/>
<dbReference type="InterPro" id="IPR000760">
    <property type="entry name" value="Inositol_monophosphatase-like"/>
</dbReference>
<name>A0ABZ2C1V5_9PROT</name>
<dbReference type="InterPro" id="IPR020550">
    <property type="entry name" value="Inositol_monophosphatase_CS"/>
</dbReference>
<reference evidence="8 9" key="1">
    <citation type="journal article" date="2024" name="Environ. Microbiol.">
        <title>Novel evolutionary insights on the interactions of the Holosporales (Alphaproteobacteria) with eukaryotic hosts from comparative genomics.</title>
        <authorList>
            <person name="Giovannini M."/>
            <person name="Petroni G."/>
            <person name="Castelli M."/>
        </authorList>
    </citation>
    <scope>NUCLEOTIDE SEQUENCE [LARGE SCALE GENOMIC DNA]</scope>
    <source>
        <strain evidence="8 9">US_Bl 15I1</strain>
    </source>
</reference>